<sequence>MHRGALLLGPHQSLDPDTAEEQGIQHGPYIVAFPYGSVVLIGNSQLPERDRWLSACRSVAGDPTPAAERPYNEEYTLSVISQVLAQSVALDYYSSHVERMLGQFTQINKEMKETLNLKKINAQELLRLVAENNVIMTDIITKLGVNERYDIAWKYVQYGRIWDYLRSELEMDARFKTLDMKLNLVQDNLKYFLEIFQDRKARSGLQRRLLLEQDTTAACPRPQPPDHPPAAPVLQSTSLEWIIIILIGVEICLSLLDLYHKGMMV</sequence>
<comment type="similarity">
    <text evidence="1">Belongs to the RMD1/sif2 family.</text>
</comment>
<feature type="region of interest" description="Disordered" evidence="2">
    <location>
        <begin position="1"/>
        <end position="20"/>
    </location>
</feature>
<dbReference type="PANTHER" id="PTHR16255">
    <property type="entry name" value="REQUIRED FOR MEIOTIC NUCLEAR DIVISION PROTEIN 1 HOMOLOG"/>
    <property type="match status" value="1"/>
</dbReference>
<gene>
    <name evidence="4" type="ORF">APUTEX25_001885</name>
</gene>
<evidence type="ECO:0000256" key="2">
    <source>
        <dbReference type="SAM" id="MobiDB-lite"/>
    </source>
</evidence>
<accession>A0A3M7L6L8</accession>
<reference evidence="5" key="1">
    <citation type="journal article" date="2018" name="Algal Res.">
        <title>Characterization of plant carbon substrate utilization by Auxenochlorella protothecoides.</title>
        <authorList>
            <person name="Vogler B.W."/>
            <person name="Starkenburg S.R."/>
            <person name="Sudasinghe N."/>
            <person name="Schambach J.Y."/>
            <person name="Rollin J.A."/>
            <person name="Pattathil S."/>
            <person name="Barry A.N."/>
        </authorList>
    </citation>
    <scope>NUCLEOTIDE SEQUENCE [LARGE SCALE GENOMIC DNA]</scope>
    <source>
        <strain evidence="5">UTEX 25</strain>
    </source>
</reference>
<evidence type="ECO:0000256" key="1">
    <source>
        <dbReference type="ARBA" id="ARBA00008306"/>
    </source>
</evidence>
<evidence type="ECO:0000313" key="4">
    <source>
        <dbReference type="EMBL" id="RMZ57685.1"/>
    </source>
</evidence>
<proteinExistence type="inferred from homology"/>
<dbReference type="EMBL" id="QOKY01000126">
    <property type="protein sequence ID" value="RMZ57685.1"/>
    <property type="molecule type" value="Genomic_DNA"/>
</dbReference>
<dbReference type="GO" id="GO:0005739">
    <property type="term" value="C:mitochondrion"/>
    <property type="evidence" value="ECO:0007669"/>
    <property type="project" value="UniProtKB-ARBA"/>
</dbReference>
<dbReference type="Proteomes" id="UP000279271">
    <property type="component" value="Unassembled WGS sequence"/>
</dbReference>
<dbReference type="InterPro" id="IPR051624">
    <property type="entry name" value="RMD1/Sad1-interacting"/>
</dbReference>
<dbReference type="AlphaFoldDB" id="A0A3M7L6L8"/>
<dbReference type="InterPro" id="IPR003734">
    <property type="entry name" value="DUF155"/>
</dbReference>
<dbReference type="Pfam" id="PF02582">
    <property type="entry name" value="DUF155"/>
    <property type="match status" value="1"/>
</dbReference>
<name>A0A3M7L6L8_AUXPR</name>
<feature type="domain" description="DUF155" evidence="3">
    <location>
        <begin position="76"/>
        <end position="178"/>
    </location>
</feature>
<evidence type="ECO:0000313" key="5">
    <source>
        <dbReference type="Proteomes" id="UP000279271"/>
    </source>
</evidence>
<protein>
    <recommendedName>
        <fullName evidence="3">DUF155 domain-containing protein</fullName>
    </recommendedName>
</protein>
<dbReference type="PANTHER" id="PTHR16255:SF6">
    <property type="entry name" value="PROTEIN RETARDED ROOT GROWTH-LIKE"/>
    <property type="match status" value="1"/>
</dbReference>
<comment type="caution">
    <text evidence="4">The sequence shown here is derived from an EMBL/GenBank/DDBJ whole genome shotgun (WGS) entry which is preliminary data.</text>
</comment>
<organism evidence="4 5">
    <name type="scientific">Auxenochlorella protothecoides</name>
    <name type="common">Green microalga</name>
    <name type="synonym">Chlorella protothecoides</name>
    <dbReference type="NCBI Taxonomy" id="3075"/>
    <lineage>
        <taxon>Eukaryota</taxon>
        <taxon>Viridiplantae</taxon>
        <taxon>Chlorophyta</taxon>
        <taxon>core chlorophytes</taxon>
        <taxon>Trebouxiophyceae</taxon>
        <taxon>Chlorellales</taxon>
        <taxon>Chlorellaceae</taxon>
        <taxon>Auxenochlorella</taxon>
    </lineage>
</organism>
<evidence type="ECO:0000259" key="3">
    <source>
        <dbReference type="Pfam" id="PF02582"/>
    </source>
</evidence>